<organism evidence="2 3">
    <name type="scientific">Streptomyces ovatisporus</name>
    <dbReference type="NCBI Taxonomy" id="1128682"/>
    <lineage>
        <taxon>Bacteria</taxon>
        <taxon>Bacillati</taxon>
        <taxon>Actinomycetota</taxon>
        <taxon>Actinomycetes</taxon>
        <taxon>Kitasatosporales</taxon>
        <taxon>Streptomycetaceae</taxon>
        <taxon>Streptomyces</taxon>
    </lineage>
</organism>
<sequence length="217" mass="22855">MDSQRLFDAVEAAFARTGAATPPWPSPRPPGQEPLEEEYSRCPDPGKYRILRARGEAWAEALSEAGLAVVEPVGPASWPHGADADLDRAVRVRPSKEQTVPLVLGFGAVQDEPDASVTIGAGDPAVAVRTLPDCGCDACDSGSDDLLEEFDEYVSAIVNGELVHLSGKGGSAVATGQGSSASGEFALRDHTELLERARTGESRGPAGLRVVHGARWW</sequence>
<feature type="compositionally biased region" description="Pro residues" evidence="1">
    <location>
        <begin position="22"/>
        <end position="32"/>
    </location>
</feature>
<gene>
    <name evidence="2" type="ORF">ACFPA8_26340</name>
</gene>
<protein>
    <submittedName>
        <fullName evidence="2">DUF6226 family protein</fullName>
    </submittedName>
</protein>
<feature type="region of interest" description="Disordered" evidence="1">
    <location>
        <begin position="16"/>
        <end position="41"/>
    </location>
</feature>
<dbReference type="InterPro" id="IPR045773">
    <property type="entry name" value="DUF6226"/>
</dbReference>
<dbReference type="Pfam" id="PF19736">
    <property type="entry name" value="DUF6226"/>
    <property type="match status" value="1"/>
</dbReference>
<comment type="caution">
    <text evidence="2">The sequence shown here is derived from an EMBL/GenBank/DDBJ whole genome shotgun (WGS) entry which is preliminary data.</text>
</comment>
<proteinExistence type="predicted"/>
<keyword evidence="3" id="KW-1185">Reference proteome</keyword>
<dbReference type="RefSeq" id="WP_386452526.1">
    <property type="nucleotide sequence ID" value="NZ_JBHSFH010000017.1"/>
</dbReference>
<dbReference type="EMBL" id="JBHSFH010000017">
    <property type="protein sequence ID" value="MFC4497654.1"/>
    <property type="molecule type" value="Genomic_DNA"/>
</dbReference>
<dbReference type="Proteomes" id="UP001595997">
    <property type="component" value="Unassembled WGS sequence"/>
</dbReference>
<accession>A0ABV9ACR0</accession>
<evidence type="ECO:0000313" key="2">
    <source>
        <dbReference type="EMBL" id="MFC4497654.1"/>
    </source>
</evidence>
<evidence type="ECO:0000313" key="3">
    <source>
        <dbReference type="Proteomes" id="UP001595997"/>
    </source>
</evidence>
<reference evidence="3" key="1">
    <citation type="journal article" date="2019" name="Int. J. Syst. Evol. Microbiol.">
        <title>The Global Catalogue of Microorganisms (GCM) 10K type strain sequencing project: providing services to taxonomists for standard genome sequencing and annotation.</title>
        <authorList>
            <consortium name="The Broad Institute Genomics Platform"/>
            <consortium name="The Broad Institute Genome Sequencing Center for Infectious Disease"/>
            <person name="Wu L."/>
            <person name="Ma J."/>
        </authorList>
    </citation>
    <scope>NUCLEOTIDE SEQUENCE [LARGE SCALE GENOMIC DNA]</scope>
    <source>
        <strain evidence="3">CGMCC 4.7357</strain>
    </source>
</reference>
<name>A0ABV9ACR0_9ACTN</name>
<evidence type="ECO:0000256" key="1">
    <source>
        <dbReference type="SAM" id="MobiDB-lite"/>
    </source>
</evidence>